<feature type="region of interest" description="Disordered" evidence="2">
    <location>
        <begin position="387"/>
        <end position="417"/>
    </location>
</feature>
<proteinExistence type="inferred from homology"/>
<dbReference type="OrthoDB" id="1654346at2"/>
<evidence type="ECO:0000256" key="2">
    <source>
        <dbReference type="SAM" id="MobiDB-lite"/>
    </source>
</evidence>
<dbReference type="InterPro" id="IPR008863">
    <property type="entry name" value="Toxic_anion-R_TelA"/>
</dbReference>
<evidence type="ECO:0000256" key="1">
    <source>
        <dbReference type="ARBA" id="ARBA00005541"/>
    </source>
</evidence>
<organism evidence="3 4">
    <name type="scientific">Halovibrio variabilis</name>
    <dbReference type="NCBI Taxonomy" id="31910"/>
    <lineage>
        <taxon>Bacteria</taxon>
        <taxon>Pseudomonadati</taxon>
        <taxon>Pseudomonadota</taxon>
        <taxon>Gammaproteobacteria</taxon>
        <taxon>Oceanospirillales</taxon>
        <taxon>Halomonadaceae</taxon>
        <taxon>Halovibrio</taxon>
    </lineage>
</organism>
<comment type="caution">
    <text evidence="3">The sequence shown here is derived from an EMBL/GenBank/DDBJ whole genome shotgun (WGS) entry which is preliminary data.</text>
</comment>
<protein>
    <submittedName>
        <fullName evidence="3">KlaA protein</fullName>
    </submittedName>
</protein>
<dbReference type="AlphaFoldDB" id="A0A511UIU2"/>
<feature type="compositionally biased region" description="Basic and acidic residues" evidence="2">
    <location>
        <begin position="404"/>
        <end position="417"/>
    </location>
</feature>
<dbReference type="PANTHER" id="PTHR38432">
    <property type="entry name" value="TELA-LIKE PROTEIN SAOUHSC_01408"/>
    <property type="match status" value="1"/>
</dbReference>
<reference evidence="3 4" key="1">
    <citation type="submission" date="2019-07" db="EMBL/GenBank/DDBJ databases">
        <title>Whole genome shotgun sequence of Halomonas variabilis NBRC 102410.</title>
        <authorList>
            <person name="Hosoyama A."/>
            <person name="Uohara A."/>
            <person name="Ohji S."/>
            <person name="Ichikawa N."/>
        </authorList>
    </citation>
    <scope>NUCLEOTIDE SEQUENCE [LARGE SCALE GENOMIC DNA]</scope>
    <source>
        <strain evidence="3 4">NBRC 102410</strain>
    </source>
</reference>
<dbReference type="Proteomes" id="UP000321303">
    <property type="component" value="Unassembled WGS sequence"/>
</dbReference>
<evidence type="ECO:0000313" key="3">
    <source>
        <dbReference type="EMBL" id="GEN26499.1"/>
    </source>
</evidence>
<keyword evidence="4" id="KW-1185">Reference proteome</keyword>
<sequence length="417" mass="46730">MTQQPDDDRRLSLPPVDEIASQLGASPSQADSAVPDDHDIEHDIERDIDPELEAMADRFVGDILDEGDEESLVRQRRAVDEMGLELQQQAAHRSAMLQTPLRKLAHQGDEGGPVAKALSDLRGRMEGLDPARHRLASSPLDRVLAMIPGIDSRVQRYFQKFENAQQALDAIIEELESGRDMLHRDNLTLSDDQQALNKILRELNRQIALGRLIDRRLQDAIAARDSDDPQRQFIEEELLFPLRQRIVDLQQQLAVSQQGVLALEVIIRNNRELMRGVDRAINVTVSALTVAVTVAMAMANQRLVLDRVEALNYTTSQMIGGTAKALRQQGVDIQKRASGAMLDMHVLEEAFGEVMGAIDDLSRYRQEALPRLDEQIDRLATLSQQGNASIERLREGSEAQPQDGRFDKPDQFDKPGR</sequence>
<dbReference type="EMBL" id="BJXV01000001">
    <property type="protein sequence ID" value="GEN26499.1"/>
    <property type="molecule type" value="Genomic_DNA"/>
</dbReference>
<accession>A0A511UIU2</accession>
<evidence type="ECO:0000313" key="4">
    <source>
        <dbReference type="Proteomes" id="UP000321303"/>
    </source>
</evidence>
<gene>
    <name evidence="3" type="ORF">HVA01_01450</name>
</gene>
<dbReference type="Pfam" id="PF05816">
    <property type="entry name" value="TelA"/>
    <property type="match status" value="1"/>
</dbReference>
<dbReference type="PANTHER" id="PTHR38432:SF1">
    <property type="entry name" value="TELA-LIKE PROTEIN SAOUHSC_01408"/>
    <property type="match status" value="1"/>
</dbReference>
<comment type="similarity">
    <text evidence="1">Belongs to the TelA family.</text>
</comment>
<dbReference type="RefSeq" id="WP_146872558.1">
    <property type="nucleotide sequence ID" value="NZ_BJXV01000001.1"/>
</dbReference>
<name>A0A511UIU2_9GAMM</name>